<accession>A0A2K3PDJ7</accession>
<dbReference type="PANTHER" id="PTHR33116">
    <property type="entry name" value="REVERSE TRANSCRIPTASE ZINC-BINDING DOMAIN-CONTAINING PROTEIN-RELATED-RELATED"/>
    <property type="match status" value="1"/>
</dbReference>
<protein>
    <submittedName>
        <fullName evidence="3">Ribonuclease H</fullName>
    </submittedName>
</protein>
<dbReference type="PANTHER" id="PTHR33116:SF78">
    <property type="entry name" value="OS12G0587133 PROTEIN"/>
    <property type="match status" value="1"/>
</dbReference>
<proteinExistence type="predicted"/>
<feature type="transmembrane region" description="Helical" evidence="1">
    <location>
        <begin position="112"/>
        <end position="136"/>
    </location>
</feature>
<dbReference type="ExpressionAtlas" id="A0A2K3PDJ7">
    <property type="expression patterns" value="baseline"/>
</dbReference>
<dbReference type="STRING" id="57577.A0A2K3PDJ7"/>
<reference evidence="3 4" key="2">
    <citation type="journal article" date="2017" name="Front. Plant Sci.">
        <title>Gene Classification and Mining of Molecular Markers Useful in Red Clover (Trifolium pratense) Breeding.</title>
        <authorList>
            <person name="Istvanek J."/>
            <person name="Dluhosova J."/>
            <person name="Dluhos P."/>
            <person name="Patkova L."/>
            <person name="Nedelnik J."/>
            <person name="Repkova J."/>
        </authorList>
    </citation>
    <scope>NUCLEOTIDE SEQUENCE [LARGE SCALE GENOMIC DNA]</scope>
    <source>
        <strain evidence="4">cv. Tatra</strain>
        <tissue evidence="3">Young leaves</tissue>
    </source>
</reference>
<evidence type="ECO:0000313" key="4">
    <source>
        <dbReference type="Proteomes" id="UP000236291"/>
    </source>
</evidence>
<dbReference type="EMBL" id="ASHM01006023">
    <property type="protein sequence ID" value="PNY13366.1"/>
    <property type="molecule type" value="Genomic_DNA"/>
</dbReference>
<keyword evidence="1" id="KW-0472">Membrane</keyword>
<keyword evidence="1" id="KW-1133">Transmembrane helix</keyword>
<dbReference type="Pfam" id="PF13966">
    <property type="entry name" value="zf-RVT"/>
    <property type="match status" value="1"/>
</dbReference>
<gene>
    <name evidence="3" type="ORF">L195_g010019</name>
</gene>
<reference evidence="3 4" key="1">
    <citation type="journal article" date="2014" name="Am. J. Bot.">
        <title>Genome assembly and annotation for red clover (Trifolium pratense; Fabaceae).</title>
        <authorList>
            <person name="Istvanek J."/>
            <person name="Jaros M."/>
            <person name="Krenek A."/>
            <person name="Repkova J."/>
        </authorList>
    </citation>
    <scope>NUCLEOTIDE SEQUENCE [LARGE SCALE GENOMIC DNA]</scope>
    <source>
        <strain evidence="4">cv. Tatra</strain>
        <tissue evidence="3">Young leaves</tissue>
    </source>
</reference>
<dbReference type="InterPro" id="IPR026960">
    <property type="entry name" value="RVT-Znf"/>
</dbReference>
<name>A0A2K3PDJ7_TRIPR</name>
<organism evidence="3 4">
    <name type="scientific">Trifolium pratense</name>
    <name type="common">Red clover</name>
    <dbReference type="NCBI Taxonomy" id="57577"/>
    <lineage>
        <taxon>Eukaryota</taxon>
        <taxon>Viridiplantae</taxon>
        <taxon>Streptophyta</taxon>
        <taxon>Embryophyta</taxon>
        <taxon>Tracheophyta</taxon>
        <taxon>Spermatophyta</taxon>
        <taxon>Magnoliopsida</taxon>
        <taxon>eudicotyledons</taxon>
        <taxon>Gunneridae</taxon>
        <taxon>Pentapetalae</taxon>
        <taxon>rosids</taxon>
        <taxon>fabids</taxon>
        <taxon>Fabales</taxon>
        <taxon>Fabaceae</taxon>
        <taxon>Papilionoideae</taxon>
        <taxon>50 kb inversion clade</taxon>
        <taxon>NPAAA clade</taxon>
        <taxon>Hologalegina</taxon>
        <taxon>IRL clade</taxon>
        <taxon>Trifolieae</taxon>
        <taxon>Trifolium</taxon>
    </lineage>
</organism>
<feature type="domain" description="Reverse transcriptase zinc-binding" evidence="2">
    <location>
        <begin position="337"/>
        <end position="395"/>
    </location>
</feature>
<keyword evidence="1" id="KW-0812">Transmembrane</keyword>
<comment type="caution">
    <text evidence="3">The sequence shown here is derived from an EMBL/GenBank/DDBJ whole genome shotgun (WGS) entry which is preliminary data.</text>
</comment>
<dbReference type="AlphaFoldDB" id="A0A2K3PDJ7"/>
<dbReference type="Proteomes" id="UP000236291">
    <property type="component" value="Unassembled WGS sequence"/>
</dbReference>
<evidence type="ECO:0000313" key="3">
    <source>
        <dbReference type="EMBL" id="PNY13366.1"/>
    </source>
</evidence>
<evidence type="ECO:0000256" key="1">
    <source>
        <dbReference type="SAM" id="Phobius"/>
    </source>
</evidence>
<evidence type="ECO:0000259" key="2">
    <source>
        <dbReference type="Pfam" id="PF13966"/>
    </source>
</evidence>
<sequence length="444" mass="51290">MQKAVVSHLQYADNTLFIGEVCVENLWTMKAILRWFELISGLKVNFFKSRLFGVNVCNAFKDQAASFLHCKKGNFPFVYLGLPVGENPRKASTCVPVVKAIEKRLLSWKNKYVSLGGRVVLINSVLYSIPIFYLSFLKMSSSVWKTIVKLQRHFLWGDVLGESGKISWVKWEDVCRPKQEGGLGVKNLMLFNLSLLDKWHWRILTERDSQWSAVLAARYRDGVAGDWVEVVFVKKLGNGGNTSFWNDIWCESSTSREAFPRLFHISLQPQVTIKEMGEWVNDSWRWLLEWRRAFFVWEESLYGQLMGALESIPLSHVDDSWEFRLDSGGCLGELALSKVVVFSWQLLLGHLLSRVNLAKRSVIPNKDQMCGLCGSGRYETEDHLFLLCPFAWRIWMEVYNWFGLVEVLPENMGTMFLPFFRAFKSSKKVHKGIVMLWQAVVWVI</sequence>